<dbReference type="InterPro" id="IPR035979">
    <property type="entry name" value="RBD_domain_sf"/>
</dbReference>
<evidence type="ECO:0000259" key="5">
    <source>
        <dbReference type="PROSITE" id="PS50158"/>
    </source>
</evidence>
<sequence>MNKMSRYPSDCKVYVGDLGSSATKQELEDAFSYYGPLRNVWVARNPPGFAFVEFEDARDAEDAIRGLDGRTICGRRVRVEPSNGKRLRDRGSSRRGVARPFHPEDKCYECGERGHYARDCPRHRSSRRKRINKYLEVDKDKTITSYQNDEHLNNGTTLIQEILESLTQGLDHGHVRNLDRDHVHAHVQDLEANVRGHVHLLVVGLEARVATVRTNFVIRGGWILKIVVHDDQNLELHLDRVVDRYGEKTNVVKIDLLNKKCLKKVRKTINFPEEMLLIRIRDLASNASKLNGKSR</sequence>
<keyword evidence="1 3" id="KW-0694">RNA-binding</keyword>
<dbReference type="SUPFAM" id="SSF54928">
    <property type="entry name" value="RNA-binding domain, RBD"/>
    <property type="match status" value="1"/>
</dbReference>
<evidence type="ECO:0000313" key="7">
    <source>
        <dbReference type="Proteomes" id="UP000617340"/>
    </source>
</evidence>
<dbReference type="SMART" id="SM00343">
    <property type="entry name" value="ZnF_C2HC"/>
    <property type="match status" value="1"/>
</dbReference>
<evidence type="ECO:0000256" key="3">
    <source>
        <dbReference type="PROSITE-ProRule" id="PRU00176"/>
    </source>
</evidence>
<dbReference type="InterPro" id="IPR001878">
    <property type="entry name" value="Znf_CCHC"/>
</dbReference>
<dbReference type="InterPro" id="IPR036875">
    <property type="entry name" value="Znf_CCHC_sf"/>
</dbReference>
<protein>
    <recommendedName>
        <fullName evidence="8">Serine/arginine-rich splicing factor 7</fullName>
    </recommendedName>
</protein>
<dbReference type="InterPro" id="IPR050907">
    <property type="entry name" value="SRSF"/>
</dbReference>
<dbReference type="GO" id="GO:0008270">
    <property type="term" value="F:zinc ion binding"/>
    <property type="evidence" value="ECO:0007669"/>
    <property type="project" value="UniProtKB-KW"/>
</dbReference>
<reference evidence="6" key="1">
    <citation type="journal article" date="2020" name="G3 (Bethesda)">
        <title>High-Quality Assemblies for Three Invasive Social Wasps from the &lt;i&gt;Vespula&lt;/i&gt; Genus.</title>
        <authorList>
            <person name="Harrop T.W.R."/>
            <person name="Guhlin J."/>
            <person name="McLaughlin G.M."/>
            <person name="Permina E."/>
            <person name="Stockwell P."/>
            <person name="Gilligan J."/>
            <person name="Le Lec M.F."/>
            <person name="Gruber M.A.M."/>
            <person name="Quinn O."/>
            <person name="Lovegrove M."/>
            <person name="Duncan E.J."/>
            <person name="Remnant E.J."/>
            <person name="Van Eeckhoven J."/>
            <person name="Graham B."/>
            <person name="Knapp R.A."/>
            <person name="Langford K.W."/>
            <person name="Kronenberg Z."/>
            <person name="Press M.O."/>
            <person name="Eacker S.M."/>
            <person name="Wilson-Rankin E.E."/>
            <person name="Purcell J."/>
            <person name="Lester P.J."/>
            <person name="Dearden P.K."/>
        </authorList>
    </citation>
    <scope>NUCLEOTIDE SEQUENCE</scope>
    <source>
        <strain evidence="6">Linc-1</strain>
    </source>
</reference>
<feature type="domain" description="RRM" evidence="4">
    <location>
        <begin position="11"/>
        <end position="84"/>
    </location>
</feature>
<dbReference type="AlphaFoldDB" id="A0A834NMS0"/>
<name>A0A834NMS0_VESGE</name>
<accession>A0A834NMS0</accession>
<dbReference type="InterPro" id="IPR012677">
    <property type="entry name" value="Nucleotide-bd_a/b_plait_sf"/>
</dbReference>
<dbReference type="FunFam" id="3.30.70.330:FF:000899">
    <property type="entry name" value="RNA-binding protein 1"/>
    <property type="match status" value="1"/>
</dbReference>
<dbReference type="InterPro" id="IPR000504">
    <property type="entry name" value="RRM_dom"/>
</dbReference>
<keyword evidence="2" id="KW-0863">Zinc-finger</keyword>
<keyword evidence="2" id="KW-0862">Zinc</keyword>
<dbReference type="PROSITE" id="PS50102">
    <property type="entry name" value="RRM"/>
    <property type="match status" value="1"/>
</dbReference>
<dbReference type="SMART" id="SM00360">
    <property type="entry name" value="RRM"/>
    <property type="match status" value="1"/>
</dbReference>
<dbReference type="SUPFAM" id="SSF57756">
    <property type="entry name" value="Retrovirus zinc finger-like domains"/>
    <property type="match status" value="1"/>
</dbReference>
<keyword evidence="7" id="KW-1185">Reference proteome</keyword>
<dbReference type="Gene3D" id="4.10.60.10">
    <property type="entry name" value="Zinc finger, CCHC-type"/>
    <property type="match status" value="1"/>
</dbReference>
<evidence type="ECO:0008006" key="8">
    <source>
        <dbReference type="Google" id="ProtNLM"/>
    </source>
</evidence>
<proteinExistence type="predicted"/>
<dbReference type="GO" id="GO:0003723">
    <property type="term" value="F:RNA binding"/>
    <property type="evidence" value="ECO:0007669"/>
    <property type="project" value="UniProtKB-UniRule"/>
</dbReference>
<evidence type="ECO:0000256" key="2">
    <source>
        <dbReference type="PROSITE-ProRule" id="PRU00047"/>
    </source>
</evidence>
<feature type="domain" description="CCHC-type" evidence="5">
    <location>
        <begin position="106"/>
        <end position="122"/>
    </location>
</feature>
<organism evidence="6 7">
    <name type="scientific">Vespula germanica</name>
    <name type="common">German yellow jacket</name>
    <name type="synonym">Paravespula germanica</name>
    <dbReference type="NCBI Taxonomy" id="30212"/>
    <lineage>
        <taxon>Eukaryota</taxon>
        <taxon>Metazoa</taxon>
        <taxon>Ecdysozoa</taxon>
        <taxon>Arthropoda</taxon>
        <taxon>Hexapoda</taxon>
        <taxon>Insecta</taxon>
        <taxon>Pterygota</taxon>
        <taxon>Neoptera</taxon>
        <taxon>Endopterygota</taxon>
        <taxon>Hymenoptera</taxon>
        <taxon>Apocrita</taxon>
        <taxon>Aculeata</taxon>
        <taxon>Vespoidea</taxon>
        <taxon>Vespidae</taxon>
        <taxon>Vespinae</taxon>
        <taxon>Vespula</taxon>
    </lineage>
</organism>
<dbReference type="EMBL" id="JACSDZ010000002">
    <property type="protein sequence ID" value="KAF7414175.1"/>
    <property type="molecule type" value="Genomic_DNA"/>
</dbReference>
<dbReference type="Gene3D" id="3.30.70.330">
    <property type="match status" value="1"/>
</dbReference>
<evidence type="ECO:0000259" key="4">
    <source>
        <dbReference type="PROSITE" id="PS50102"/>
    </source>
</evidence>
<evidence type="ECO:0000313" key="6">
    <source>
        <dbReference type="EMBL" id="KAF7414175.1"/>
    </source>
</evidence>
<evidence type="ECO:0000256" key="1">
    <source>
        <dbReference type="ARBA" id="ARBA00022884"/>
    </source>
</evidence>
<gene>
    <name evidence="6" type="ORF">HZH68_002664</name>
</gene>
<dbReference type="PROSITE" id="PS50158">
    <property type="entry name" value="ZF_CCHC"/>
    <property type="match status" value="1"/>
</dbReference>
<dbReference type="PANTHER" id="PTHR23147">
    <property type="entry name" value="SERINE/ARGININE RICH SPLICING FACTOR"/>
    <property type="match status" value="1"/>
</dbReference>
<dbReference type="Pfam" id="PF00076">
    <property type="entry name" value="RRM_1"/>
    <property type="match status" value="1"/>
</dbReference>
<dbReference type="Proteomes" id="UP000617340">
    <property type="component" value="Unassembled WGS sequence"/>
</dbReference>
<keyword evidence="2" id="KW-0479">Metal-binding</keyword>
<comment type="caution">
    <text evidence="6">The sequence shown here is derived from an EMBL/GenBank/DDBJ whole genome shotgun (WGS) entry which is preliminary data.</text>
</comment>
<dbReference type="Pfam" id="PF00098">
    <property type="entry name" value="zf-CCHC"/>
    <property type="match status" value="1"/>
</dbReference>